<dbReference type="Proteomes" id="UP000682982">
    <property type="component" value="Unassembled WGS sequence"/>
</dbReference>
<proteinExistence type="predicted"/>
<name>A0ABS5H0Q5_9BURK</name>
<dbReference type="InterPro" id="IPR041183">
    <property type="entry name" value="Cyclophilin-like"/>
</dbReference>
<keyword evidence="3" id="KW-1185">Reference proteome</keyword>
<gene>
    <name evidence="2" type="ORF">KDM87_06735</name>
</gene>
<sequence length="119" mass="12921">MKIRITVNGEMVIATLADNPTAKDFYSLLPLTLSLNDYAATEKIAYLTRKLSKAGAPAGSEPAIGDIAYYAPWGNLAIFYKNFAYSEGLIKLGKIDSGLESFKKDGLLKVTIEPISNTQ</sequence>
<dbReference type="InterPro" id="IPR029000">
    <property type="entry name" value="Cyclophilin-like_dom_sf"/>
</dbReference>
<protein>
    <recommendedName>
        <fullName evidence="1">Cyclophilin-like domain-containing protein</fullName>
    </recommendedName>
</protein>
<dbReference type="Pfam" id="PF18050">
    <property type="entry name" value="Cyclophil_like2"/>
    <property type="match status" value="1"/>
</dbReference>
<dbReference type="SUPFAM" id="SSF50891">
    <property type="entry name" value="Cyclophilin-like"/>
    <property type="match status" value="1"/>
</dbReference>
<evidence type="ECO:0000313" key="3">
    <source>
        <dbReference type="Proteomes" id="UP000682982"/>
    </source>
</evidence>
<feature type="domain" description="Cyclophilin-like" evidence="1">
    <location>
        <begin position="5"/>
        <end position="113"/>
    </location>
</feature>
<organism evidence="2 3">
    <name type="scientific">Undibacterium rivi</name>
    <dbReference type="NCBI Taxonomy" id="2828729"/>
    <lineage>
        <taxon>Bacteria</taxon>
        <taxon>Pseudomonadati</taxon>
        <taxon>Pseudomonadota</taxon>
        <taxon>Betaproteobacteria</taxon>
        <taxon>Burkholderiales</taxon>
        <taxon>Oxalobacteraceae</taxon>
        <taxon>Undibacterium</taxon>
    </lineage>
</organism>
<evidence type="ECO:0000259" key="1">
    <source>
        <dbReference type="Pfam" id="PF18050"/>
    </source>
</evidence>
<dbReference type="Gene3D" id="2.40.100.20">
    <property type="match status" value="1"/>
</dbReference>
<comment type="caution">
    <text evidence="2">The sequence shown here is derived from an EMBL/GenBank/DDBJ whole genome shotgun (WGS) entry which is preliminary data.</text>
</comment>
<accession>A0ABS5H0Q5</accession>
<reference evidence="2 3" key="1">
    <citation type="submission" date="2021-04" db="EMBL/GenBank/DDBJ databases">
        <title>novel species isolated from subtropical streams in China.</title>
        <authorList>
            <person name="Lu H."/>
        </authorList>
    </citation>
    <scope>NUCLEOTIDE SEQUENCE [LARGE SCALE GENOMIC DNA]</scope>
    <source>
        <strain evidence="2 3">FT147W</strain>
    </source>
</reference>
<evidence type="ECO:0000313" key="2">
    <source>
        <dbReference type="EMBL" id="MBR7792291.1"/>
    </source>
</evidence>
<dbReference type="EMBL" id="JAGSPK010000002">
    <property type="protein sequence ID" value="MBR7792291.1"/>
    <property type="molecule type" value="Genomic_DNA"/>
</dbReference>